<proteinExistence type="predicted"/>
<name>A0ACD1GZ22_9EURO</name>
<evidence type="ECO:0000313" key="2">
    <source>
        <dbReference type="Proteomes" id="UP000249661"/>
    </source>
</evidence>
<organism evidence="1 2">
    <name type="scientific">Aspergillus aculeatinus CBS 121060</name>
    <dbReference type="NCBI Taxonomy" id="1448322"/>
    <lineage>
        <taxon>Eukaryota</taxon>
        <taxon>Fungi</taxon>
        <taxon>Dikarya</taxon>
        <taxon>Ascomycota</taxon>
        <taxon>Pezizomycotina</taxon>
        <taxon>Eurotiomycetes</taxon>
        <taxon>Eurotiomycetidae</taxon>
        <taxon>Eurotiales</taxon>
        <taxon>Aspergillaceae</taxon>
        <taxon>Aspergillus</taxon>
        <taxon>Aspergillus subgen. Circumdati</taxon>
    </lineage>
</organism>
<protein>
    <submittedName>
        <fullName evidence="1">Uncharacterized protein</fullName>
    </submittedName>
</protein>
<dbReference type="EMBL" id="KZ824982">
    <property type="protein sequence ID" value="RAH66522.1"/>
    <property type="molecule type" value="Genomic_DNA"/>
</dbReference>
<dbReference type="Proteomes" id="UP000249661">
    <property type="component" value="Unassembled WGS sequence"/>
</dbReference>
<reference evidence="1" key="1">
    <citation type="submission" date="2018-02" db="EMBL/GenBank/DDBJ databases">
        <title>The genomes of Aspergillus section Nigri reveals drivers in fungal speciation.</title>
        <authorList>
            <consortium name="DOE Joint Genome Institute"/>
            <person name="Vesth T.C."/>
            <person name="Nybo J."/>
            <person name="Theobald S."/>
            <person name="Brandl J."/>
            <person name="Frisvad J.C."/>
            <person name="Nielsen K.F."/>
            <person name="Lyhne E.K."/>
            <person name="Kogle M.E."/>
            <person name="Kuo A."/>
            <person name="Riley R."/>
            <person name="Clum A."/>
            <person name="Nolan M."/>
            <person name="Lipzen A."/>
            <person name="Salamov A."/>
            <person name="Henrissat B."/>
            <person name="Wiebenga A."/>
            <person name="De vries R.P."/>
            <person name="Grigoriev I.V."/>
            <person name="Mortensen U.H."/>
            <person name="Andersen M.R."/>
            <person name="Baker S.E."/>
        </authorList>
    </citation>
    <scope>NUCLEOTIDE SEQUENCE</scope>
    <source>
        <strain evidence="1">CBS 121060</strain>
    </source>
</reference>
<gene>
    <name evidence="1" type="ORF">BO66DRAFT_459992</name>
</gene>
<sequence>MNRKALKALVSKLQSRSVAFLASAMEPHHPQAETASPLPSPSEKNHNETAAQASSAWTCAASPKELYCQPNYAKLILDAFCSGQPVSCMCLQIKSDRLRNHLRGPYPASEGTQFRADDIEYVIHLLEGMSRCETCLRELPSMAQLHGLSSETIERYRLFYQSLHRAFFSGGCDDTHSNEELSIDMYCSFAVKQMERMAASIGRIVEALSAEPRFDQDAWYVVLNQAERLMTAATTLQGRVEQAARV</sequence>
<accession>A0ACD1GZ22</accession>
<keyword evidence="2" id="KW-1185">Reference proteome</keyword>
<evidence type="ECO:0000313" key="1">
    <source>
        <dbReference type="EMBL" id="RAH66522.1"/>
    </source>
</evidence>